<sequence length="144" mass="16525">MMDILIRDARMKRDRLLADVVTLEKEIGDINLPEAKVKNYEILKDVIRKHQDYIKDKKTRKLRRDDNDYKNGRVFTFARTFDNIKTDKSEGVTHIHTTDTVSVASTSVTERSSASSMTDSDWGTTSQKTSVPMGHKSSFLLELE</sequence>
<comment type="caution">
    <text evidence="2">The sequence shown here is derived from an EMBL/GenBank/DDBJ whole genome shotgun (WGS) entry which is preliminary data.</text>
</comment>
<feature type="region of interest" description="Disordered" evidence="1">
    <location>
        <begin position="105"/>
        <end position="144"/>
    </location>
</feature>
<proteinExistence type="predicted"/>
<reference evidence="2" key="1">
    <citation type="journal article" date="2022" name="bioRxiv">
        <title>Sequencing and chromosome-scale assembly of the giantPleurodeles waltlgenome.</title>
        <authorList>
            <person name="Brown T."/>
            <person name="Elewa A."/>
            <person name="Iarovenko S."/>
            <person name="Subramanian E."/>
            <person name="Araus A.J."/>
            <person name="Petzold A."/>
            <person name="Susuki M."/>
            <person name="Suzuki K.-i.T."/>
            <person name="Hayashi T."/>
            <person name="Toyoda A."/>
            <person name="Oliveira C."/>
            <person name="Osipova E."/>
            <person name="Leigh N.D."/>
            <person name="Simon A."/>
            <person name="Yun M.H."/>
        </authorList>
    </citation>
    <scope>NUCLEOTIDE SEQUENCE</scope>
    <source>
        <strain evidence="2">20211129_DDA</strain>
        <tissue evidence="2">Liver</tissue>
    </source>
</reference>
<keyword evidence="3" id="KW-1185">Reference proteome</keyword>
<organism evidence="2 3">
    <name type="scientific">Pleurodeles waltl</name>
    <name type="common">Iberian ribbed newt</name>
    <dbReference type="NCBI Taxonomy" id="8319"/>
    <lineage>
        <taxon>Eukaryota</taxon>
        <taxon>Metazoa</taxon>
        <taxon>Chordata</taxon>
        <taxon>Craniata</taxon>
        <taxon>Vertebrata</taxon>
        <taxon>Euteleostomi</taxon>
        <taxon>Amphibia</taxon>
        <taxon>Batrachia</taxon>
        <taxon>Caudata</taxon>
        <taxon>Salamandroidea</taxon>
        <taxon>Salamandridae</taxon>
        <taxon>Pleurodelinae</taxon>
        <taxon>Pleurodeles</taxon>
    </lineage>
</organism>
<evidence type="ECO:0000313" key="3">
    <source>
        <dbReference type="Proteomes" id="UP001066276"/>
    </source>
</evidence>
<dbReference type="AlphaFoldDB" id="A0AAV7VP43"/>
<gene>
    <name evidence="2" type="ORF">NDU88_005640</name>
</gene>
<protein>
    <submittedName>
        <fullName evidence="2">Uncharacterized protein</fullName>
    </submittedName>
</protein>
<feature type="compositionally biased region" description="Polar residues" evidence="1">
    <location>
        <begin position="119"/>
        <end position="130"/>
    </location>
</feature>
<dbReference type="EMBL" id="JANPWB010000003">
    <property type="protein sequence ID" value="KAJ1201834.1"/>
    <property type="molecule type" value="Genomic_DNA"/>
</dbReference>
<evidence type="ECO:0000256" key="1">
    <source>
        <dbReference type="SAM" id="MobiDB-lite"/>
    </source>
</evidence>
<evidence type="ECO:0000313" key="2">
    <source>
        <dbReference type="EMBL" id="KAJ1201834.1"/>
    </source>
</evidence>
<accession>A0AAV7VP43</accession>
<dbReference type="Proteomes" id="UP001066276">
    <property type="component" value="Chromosome 2_1"/>
</dbReference>
<name>A0AAV7VP43_PLEWA</name>
<feature type="compositionally biased region" description="Low complexity" evidence="1">
    <location>
        <begin position="105"/>
        <end position="118"/>
    </location>
</feature>